<evidence type="ECO:0000313" key="4">
    <source>
        <dbReference type="EMBL" id="TLS69261.1"/>
    </source>
</evidence>
<organism evidence="4 5">
    <name type="scientific">Mariprofundus erugo</name>
    <dbReference type="NCBI Taxonomy" id="2528639"/>
    <lineage>
        <taxon>Bacteria</taxon>
        <taxon>Pseudomonadati</taxon>
        <taxon>Pseudomonadota</taxon>
        <taxon>Candidatius Mariprofundia</taxon>
        <taxon>Mariprofundales</taxon>
        <taxon>Mariprofundaceae</taxon>
        <taxon>Mariprofundus</taxon>
    </lineage>
</organism>
<dbReference type="InterPro" id="IPR043128">
    <property type="entry name" value="Rev_trsase/Diguanyl_cyclase"/>
</dbReference>
<dbReference type="SUPFAM" id="SSF51735">
    <property type="entry name" value="NAD(P)-binding Rossmann-fold domains"/>
    <property type="match status" value="1"/>
</dbReference>
<dbReference type="Gene3D" id="3.30.70.270">
    <property type="match status" value="1"/>
</dbReference>
<comment type="caution">
    <text evidence="4">The sequence shown here is derived from an EMBL/GenBank/DDBJ whole genome shotgun (WGS) entry which is preliminary data.</text>
</comment>
<dbReference type="InterPro" id="IPR000160">
    <property type="entry name" value="GGDEF_dom"/>
</dbReference>
<dbReference type="FunFam" id="3.30.70.270:FF:000001">
    <property type="entry name" value="Diguanylate cyclase domain protein"/>
    <property type="match status" value="1"/>
</dbReference>
<dbReference type="PROSITE" id="PS50887">
    <property type="entry name" value="GGDEF"/>
    <property type="match status" value="1"/>
</dbReference>
<dbReference type="GO" id="GO:0005886">
    <property type="term" value="C:plasma membrane"/>
    <property type="evidence" value="ECO:0007669"/>
    <property type="project" value="TreeGrafter"/>
</dbReference>
<name>A0A5R9GSW6_9PROT</name>
<dbReference type="GO" id="GO:1902201">
    <property type="term" value="P:negative regulation of bacterial-type flagellum-dependent cell motility"/>
    <property type="evidence" value="ECO:0007669"/>
    <property type="project" value="TreeGrafter"/>
</dbReference>
<proteinExistence type="predicted"/>
<keyword evidence="5" id="KW-1185">Reference proteome</keyword>
<dbReference type="GO" id="GO:0043709">
    <property type="term" value="P:cell adhesion involved in single-species biofilm formation"/>
    <property type="evidence" value="ECO:0007669"/>
    <property type="project" value="TreeGrafter"/>
</dbReference>
<evidence type="ECO:0000313" key="5">
    <source>
        <dbReference type="Proteomes" id="UP000306585"/>
    </source>
</evidence>
<dbReference type="InterPro" id="IPR050469">
    <property type="entry name" value="Diguanylate_Cyclase"/>
</dbReference>
<sequence length="275" mass="30232">MLEMLMEEHLVSVVGIVDIDPGAPGLALARQYDIPVFHNAEEAMHACAPCVAFNMTHNEMLESVASEILGAGGVIGGMEAKLIWRIISNMKEAKAELHFQASHDALTGLYNRRHMMEQLHQGVSQALRYCHSYAVVMLDLDHFKRVNDEFGHAAGDVVLSAMASILRESVRDADIAGRWGGEEFLVLLPHTDLDGARRAAEQWLKRLAMTALSVGDDRYLHVSFSAGVATIEPADIKDAGNDAVKSMVEHLLHIADKRLYRAKEQGRNRVIAGDG</sequence>
<feature type="domain" description="GGDEF" evidence="3">
    <location>
        <begin position="131"/>
        <end position="275"/>
    </location>
</feature>
<evidence type="ECO:0000256" key="1">
    <source>
        <dbReference type="ARBA" id="ARBA00012528"/>
    </source>
</evidence>
<evidence type="ECO:0000256" key="2">
    <source>
        <dbReference type="ARBA" id="ARBA00034247"/>
    </source>
</evidence>
<comment type="catalytic activity">
    <reaction evidence="2">
        <text>2 GTP = 3',3'-c-di-GMP + 2 diphosphate</text>
        <dbReference type="Rhea" id="RHEA:24898"/>
        <dbReference type="ChEBI" id="CHEBI:33019"/>
        <dbReference type="ChEBI" id="CHEBI:37565"/>
        <dbReference type="ChEBI" id="CHEBI:58805"/>
        <dbReference type="EC" id="2.7.7.65"/>
    </reaction>
</comment>
<dbReference type="SMART" id="SM00267">
    <property type="entry name" value="GGDEF"/>
    <property type="match status" value="1"/>
</dbReference>
<dbReference type="NCBIfam" id="TIGR00254">
    <property type="entry name" value="GGDEF"/>
    <property type="match status" value="1"/>
</dbReference>
<dbReference type="InterPro" id="IPR029787">
    <property type="entry name" value="Nucleotide_cyclase"/>
</dbReference>
<dbReference type="AlphaFoldDB" id="A0A5R9GSW6"/>
<dbReference type="Proteomes" id="UP000306585">
    <property type="component" value="Unassembled WGS sequence"/>
</dbReference>
<evidence type="ECO:0000259" key="3">
    <source>
        <dbReference type="PROSITE" id="PS50887"/>
    </source>
</evidence>
<dbReference type="EC" id="2.7.7.65" evidence="1"/>
<protein>
    <recommendedName>
        <fullName evidence="1">diguanylate cyclase</fullName>
        <ecNumber evidence="1">2.7.7.65</ecNumber>
    </recommendedName>
</protein>
<dbReference type="SUPFAM" id="SSF55073">
    <property type="entry name" value="Nucleotide cyclase"/>
    <property type="match status" value="1"/>
</dbReference>
<gene>
    <name evidence="4" type="ORF">FEF65_00245</name>
</gene>
<dbReference type="InterPro" id="IPR036291">
    <property type="entry name" value="NAD(P)-bd_dom_sf"/>
</dbReference>
<dbReference type="CDD" id="cd01949">
    <property type="entry name" value="GGDEF"/>
    <property type="match status" value="1"/>
</dbReference>
<dbReference type="Pfam" id="PF00990">
    <property type="entry name" value="GGDEF"/>
    <property type="match status" value="1"/>
</dbReference>
<dbReference type="PANTHER" id="PTHR45138:SF9">
    <property type="entry name" value="DIGUANYLATE CYCLASE DGCM-RELATED"/>
    <property type="match status" value="1"/>
</dbReference>
<reference evidence="4 5" key="1">
    <citation type="journal article" date="2019" name="Appl. Environ. Microbiol.">
        <title>Environmental Evidence and Genomic Insight of Iron-oxidizing Bacteria Preference Towards More Corrosion Resistant Stainless Steel at Higher Salinities.</title>
        <authorList>
            <person name="Garrison C.E."/>
            <person name="Price K.A."/>
            <person name="Field E.K."/>
        </authorList>
    </citation>
    <scope>NUCLEOTIDE SEQUENCE [LARGE SCALE GENOMIC DNA]</scope>
    <source>
        <strain evidence="4 5">P3</strain>
    </source>
</reference>
<dbReference type="GO" id="GO:0052621">
    <property type="term" value="F:diguanylate cyclase activity"/>
    <property type="evidence" value="ECO:0007669"/>
    <property type="project" value="UniProtKB-EC"/>
</dbReference>
<accession>A0A5R9GSW6</accession>
<dbReference type="EMBL" id="VBRY01000001">
    <property type="protein sequence ID" value="TLS69261.1"/>
    <property type="molecule type" value="Genomic_DNA"/>
</dbReference>
<dbReference type="PANTHER" id="PTHR45138">
    <property type="entry name" value="REGULATORY COMPONENTS OF SENSORY TRANSDUCTION SYSTEM"/>
    <property type="match status" value="1"/>
</dbReference>